<dbReference type="Proteomes" id="UP001244341">
    <property type="component" value="Chromosome 1b"/>
</dbReference>
<dbReference type="PRINTS" id="PR01217">
    <property type="entry name" value="PRICHEXTENSN"/>
</dbReference>
<dbReference type="PROSITE" id="PS00022">
    <property type="entry name" value="EGF_1"/>
    <property type="match status" value="4"/>
</dbReference>
<comment type="caution">
    <text evidence="2">Lacks conserved residue(s) required for the propagation of feature annotation.</text>
</comment>
<dbReference type="PROSITE" id="PS50026">
    <property type="entry name" value="EGF_3"/>
    <property type="match status" value="3"/>
</dbReference>
<evidence type="ECO:0000256" key="3">
    <source>
        <dbReference type="SAM" id="MobiDB-lite"/>
    </source>
</evidence>
<feature type="disulfide bond" evidence="2">
    <location>
        <begin position="415"/>
        <end position="424"/>
    </location>
</feature>
<feature type="compositionally biased region" description="Pro residues" evidence="3">
    <location>
        <begin position="729"/>
        <end position="757"/>
    </location>
</feature>
<dbReference type="PANTHER" id="PTHR24033:SF151">
    <property type="entry name" value="NOTCH 2"/>
    <property type="match status" value="1"/>
</dbReference>
<feature type="compositionally biased region" description="Polar residues" evidence="3">
    <location>
        <begin position="622"/>
        <end position="635"/>
    </location>
</feature>
<dbReference type="Pfam" id="PF02214">
    <property type="entry name" value="BTB_2"/>
    <property type="match status" value="1"/>
</dbReference>
<gene>
    <name evidence="5" type="ORF">OEZ85_007581</name>
</gene>
<feature type="compositionally biased region" description="Low complexity" evidence="3">
    <location>
        <begin position="676"/>
        <end position="697"/>
    </location>
</feature>
<feature type="domain" description="EGF-like" evidence="4">
    <location>
        <begin position="393"/>
        <end position="425"/>
    </location>
</feature>
<dbReference type="SUPFAM" id="SSF54695">
    <property type="entry name" value="POZ domain"/>
    <property type="match status" value="1"/>
</dbReference>
<feature type="compositionally biased region" description="Low complexity" evidence="3">
    <location>
        <begin position="606"/>
        <end position="618"/>
    </location>
</feature>
<protein>
    <recommendedName>
        <fullName evidence="4">EGF-like domain-containing protein</fullName>
    </recommendedName>
</protein>
<feature type="region of interest" description="Disordered" evidence="3">
    <location>
        <begin position="541"/>
        <end position="784"/>
    </location>
</feature>
<organism evidence="5 6">
    <name type="scientific">Tetradesmus obliquus</name>
    <name type="common">Green alga</name>
    <name type="synonym">Acutodesmus obliquus</name>
    <dbReference type="NCBI Taxonomy" id="3088"/>
    <lineage>
        <taxon>Eukaryota</taxon>
        <taxon>Viridiplantae</taxon>
        <taxon>Chlorophyta</taxon>
        <taxon>core chlorophytes</taxon>
        <taxon>Chlorophyceae</taxon>
        <taxon>CS clade</taxon>
        <taxon>Sphaeropleales</taxon>
        <taxon>Scenedesmaceae</taxon>
        <taxon>Tetradesmus</taxon>
    </lineage>
</organism>
<sequence length="1330" mass="135226">MGSQFLNFNVAGHRFTTSKDTILKEPASRLALIARGVLPANRDEAGCIFLDRDPRHFQLVLNYLRDGWCALPKSLEERRELLQEARYYQLAGMEAWVRTQDVLGEAALRPQSPDPYSSSNAALSLNLIPAVGSPGTTQQHMSLSAPGGTAGYAGYSTFSAGPEPAASYAPAAGSLSMRNSFLNGANQDLLAAGTAAAAGIRFSSISPASPAGYTSRSSAAASPEPTAAFSVFGTDTTSSLAYSPLGKTTVSISSECDHDRISGLVGLASGSSDNRFRYQVVRVKSSVGWSFEFSLRPSSDLALYDKYNIAEYVQDNWFVLAACLKDMYGVIMEEDSSAKPNNGACSCTEGYSGAQCEVAPDPCAAVICGAQGTCNGGVCSCSGGYTGSSCEVAPNPCASMSCGAHGSCSNGACSCTDGYSGAQCEVAPDPCANINCGGHGTCSGGSCSCSGGYTGSSCETVACGAHGSCSNGACTCSGDYTGAACDVPPAAEPIPPAASATTQPLPQAPADPCASISCGAGSCTDGRCSCPPGTTGNNCEVTVPEPPPPQPQQQQDPVPSPIIEDPSLPPIIDPTASQQQPQPPPVIEDPPLPPAELPSPQPPAQQPEAPSLEPAAAPVITPSVTNPDPAQQQPAVTPVEPSNAPAGLSTAPVVQPVVPTDSTATPTQGPADLPASAITPPSDSSGSSPSPSPSADAPTPPGAPAGRNRSSSSSPSPAPGDPPNTNSPAPTPIPSTPPPSPEPPADPSQSPPPSPSPRPRRLPRPRPPRPGGNGGHNHDDHYHYDDNTYDDMLYNYDYGGRGGPYNPRGGGYGPYNPYNGPYDPYNSQYDPYNNLYNGRGGYPGYNGYNDYGGGRYPAGGYNPVMGGGYNPYGGGGGYGGGGVPNSGYYNPVSSIVLDQSMADEDSSSSSTAAGQQNVSVLARRTLCKPAKFGFTANWKAQPGFLNCSDTQVPVFAMVTPVNRTQPTGKSPETFKACEGGSRLLSQPVGPFPADACGTYTVTSTLRVRPLTGTPLQPAFSSLATAQLEVTGCPASSSPSNAAAAAAASASAVKVSIANIKATTFYASSWKITASSNVTAGNLVVQQGNAAAVEVVAALSKSAKRTEFAAVSGVVELEGLSSIATALRSVQVTALTRTGQPLLVDAACPADSISADGAIAVPPAPAKLTCSFTIQGMPPTPGVLSALVRIAGAAAPLPVQPAEYAVTPGTSAAGSSKDGNQSSCLKVGPLRNQLVKASKGSGESAAAAAVKGMPVLDVASNFPVGSVCDSLEKTGYTLTFGPFGAKDCGVYAFQSEWQVTGAESAAAAQPLLLERPDIKFAVDVVGCVAGE</sequence>
<dbReference type="InterPro" id="IPR000742">
    <property type="entry name" value="EGF"/>
</dbReference>
<evidence type="ECO:0000256" key="2">
    <source>
        <dbReference type="PROSITE-ProRule" id="PRU00076"/>
    </source>
</evidence>
<comment type="pathway">
    <text evidence="1">Protein modification; protein ubiquitination.</text>
</comment>
<feature type="domain" description="EGF-like" evidence="4">
    <location>
        <begin position="359"/>
        <end position="391"/>
    </location>
</feature>
<dbReference type="EMBL" id="CP126208">
    <property type="protein sequence ID" value="WIA08123.1"/>
    <property type="molecule type" value="Genomic_DNA"/>
</dbReference>
<dbReference type="SMART" id="SM00181">
    <property type="entry name" value="EGF"/>
    <property type="match status" value="4"/>
</dbReference>
<proteinExistence type="predicted"/>
<keyword evidence="2" id="KW-0245">EGF-like domain</keyword>
<dbReference type="Gene3D" id="2.10.25.10">
    <property type="entry name" value="Laminin"/>
    <property type="match status" value="3"/>
</dbReference>
<feature type="disulfide bond" evidence="2">
    <location>
        <begin position="381"/>
        <end position="390"/>
    </location>
</feature>
<dbReference type="CDD" id="cd18316">
    <property type="entry name" value="BTB_POZ_KCTD-like"/>
    <property type="match status" value="1"/>
</dbReference>
<dbReference type="PROSITE" id="PS01186">
    <property type="entry name" value="EGF_2"/>
    <property type="match status" value="3"/>
</dbReference>
<dbReference type="SMART" id="SM00225">
    <property type="entry name" value="BTB"/>
    <property type="match status" value="1"/>
</dbReference>
<dbReference type="InterPro" id="IPR003131">
    <property type="entry name" value="T1-type_BTB"/>
</dbReference>
<dbReference type="InterPro" id="IPR011333">
    <property type="entry name" value="SKP1/BTB/POZ_sf"/>
</dbReference>
<evidence type="ECO:0000259" key="4">
    <source>
        <dbReference type="PROSITE" id="PS50026"/>
    </source>
</evidence>
<name>A0ABY8TI94_TETOB</name>
<dbReference type="PANTHER" id="PTHR24033">
    <property type="entry name" value="EGF-LIKE DOMAIN-CONTAINING PROTEIN"/>
    <property type="match status" value="1"/>
</dbReference>
<reference evidence="5 6" key="1">
    <citation type="submission" date="2023-05" db="EMBL/GenBank/DDBJ databases">
        <title>A 100% complete, gapless, phased diploid assembly of the Scenedesmus obliquus UTEX 3031 genome.</title>
        <authorList>
            <person name="Biondi T.C."/>
            <person name="Hanschen E.R."/>
            <person name="Kwon T."/>
            <person name="Eng W."/>
            <person name="Kruse C.P.S."/>
            <person name="Koehler S.I."/>
            <person name="Kunde Y."/>
            <person name="Gleasner C.D."/>
            <person name="You Mak K.T."/>
            <person name="Polle J."/>
            <person name="Hovde B.T."/>
            <person name="Starkenburg S.R."/>
        </authorList>
    </citation>
    <scope>NUCLEOTIDE SEQUENCE [LARGE SCALE GENOMIC DNA]</scope>
    <source>
        <strain evidence="5 6">DOE0152z</strain>
    </source>
</reference>
<keyword evidence="2" id="KW-1015">Disulfide bond</keyword>
<dbReference type="InterPro" id="IPR051830">
    <property type="entry name" value="NOTCH_homolog"/>
</dbReference>
<evidence type="ECO:0000313" key="5">
    <source>
        <dbReference type="EMBL" id="WIA08123.1"/>
    </source>
</evidence>
<feature type="compositionally biased region" description="Pro residues" evidence="3">
    <location>
        <begin position="581"/>
        <end position="605"/>
    </location>
</feature>
<feature type="disulfide bond" evidence="2">
    <location>
        <begin position="449"/>
        <end position="458"/>
    </location>
</feature>
<evidence type="ECO:0000313" key="6">
    <source>
        <dbReference type="Proteomes" id="UP001244341"/>
    </source>
</evidence>
<dbReference type="InterPro" id="IPR000210">
    <property type="entry name" value="BTB/POZ_dom"/>
</dbReference>
<feature type="domain" description="EGF-like" evidence="4">
    <location>
        <begin position="427"/>
        <end position="459"/>
    </location>
</feature>
<dbReference type="CDD" id="cd00054">
    <property type="entry name" value="EGF_CA"/>
    <property type="match status" value="1"/>
</dbReference>
<evidence type="ECO:0000256" key="1">
    <source>
        <dbReference type="ARBA" id="ARBA00004906"/>
    </source>
</evidence>
<feature type="compositionally biased region" description="Basic residues" evidence="3">
    <location>
        <begin position="758"/>
        <end position="767"/>
    </location>
</feature>
<keyword evidence="6" id="KW-1185">Reference proteome</keyword>
<feature type="compositionally biased region" description="Low complexity" evidence="3">
    <location>
        <begin position="704"/>
        <end position="715"/>
    </location>
</feature>
<dbReference type="Gene3D" id="3.30.710.10">
    <property type="entry name" value="Potassium Channel Kv1.1, Chain A"/>
    <property type="match status" value="1"/>
</dbReference>
<accession>A0ABY8TI94</accession>